<protein>
    <submittedName>
        <fullName evidence="2">Uncharacterized protein</fullName>
    </submittedName>
</protein>
<organism evidence="2 3">
    <name type="scientific">Magallana gigas</name>
    <name type="common">Pacific oyster</name>
    <name type="synonym">Crassostrea gigas</name>
    <dbReference type="NCBI Taxonomy" id="29159"/>
    <lineage>
        <taxon>Eukaryota</taxon>
        <taxon>Metazoa</taxon>
        <taxon>Spiralia</taxon>
        <taxon>Lophotrochozoa</taxon>
        <taxon>Mollusca</taxon>
        <taxon>Bivalvia</taxon>
        <taxon>Autobranchia</taxon>
        <taxon>Pteriomorphia</taxon>
        <taxon>Ostreida</taxon>
        <taxon>Ostreoidea</taxon>
        <taxon>Ostreidae</taxon>
        <taxon>Magallana</taxon>
    </lineage>
</organism>
<dbReference type="AlphaFoldDB" id="A0A8W8K1P1"/>
<accession>A0A8W8K1P1</accession>
<keyword evidence="3" id="KW-1185">Reference proteome</keyword>
<dbReference type="OMA" id="CTEAFIF"/>
<feature type="signal peptide" evidence="1">
    <location>
        <begin position="1"/>
        <end position="24"/>
    </location>
</feature>
<reference evidence="2" key="1">
    <citation type="submission" date="2022-08" db="UniProtKB">
        <authorList>
            <consortium name="EnsemblMetazoa"/>
        </authorList>
    </citation>
    <scope>IDENTIFICATION</scope>
    <source>
        <strain evidence="2">05x7-T-G4-1.051#20</strain>
    </source>
</reference>
<name>A0A8W8K1P1_MAGGI</name>
<sequence>MDLLGKWYIIWTFFITCCIPVSRSEPFISSWMSIRSQTAGPFVVQHYLGEYPAKVDVQLNVTKDGEEYIFSGIGTAQRDDDRDKMYGGVVYRYNDQHVKLYVPKSTGISSYTAKGRLVYTGGSAYTGPFASSFQTGFVRIRAWRLCDFPRANFSSDGVYDITSKEAASSFVRIPHSLGDWPTFVVVQVMTSDGYIFEAEGAVFVPIITYYGGSTMFSRLCGTVYSVNNLEFRLWAPFNTGGSAVSVFCVVDGWGSEQLKFNSGTVYINAWVLEADHVVFNHQQTYGKNIASPNTVNLGNDYSIDEHITFVQVKSINDSFMFPAAGSAMSDGSFGSFGGVVYGFTQNKVLLWRPADNQASGHVIYIGGKWGNGVYSKKQDIAYLKVSILYFPSTDSCGKSCVNGSYNRCDCTSGVAQIPIMAAASQSQIQYVSGNALPSVMCNMSTFSTLVNLKTVQYHIYGLEFRAIVAEQQLNITHFSVISTGKNIKCLHMDMPHNASNYVNVNFFISNFGIPSKQTALSADDEMIIRVDYQPHVLAQPFDVFHVTNGVNPIVQLVSTTVFLGNSSNESNLSTNYTISITNACSEDYIGPGDNLEFMIDVSTEFDQCYAPFELEFPFSANTSSLLTVCSYEIVKIGSNFPCLVFDEVFTNENRSIDGSIENVIIRFPRFCNLKVSNDITENVISIRVRVSLKEQDKPITTWGGPTELCVQTRAHGSYSQKWPCYNLSLRQITSFPDLTVVDGITVPITQSFLPVNRSLLVSVDGSNFEIKEIELSLVSIGVAMTEYGISNPLLATDVVLSRPNACLNVSCCVQNQFRSSPVTDYLKFYNDPMENLIKNVSLFLDKSNTSCMTLPSNGDTPPVFLLKMNASVLLGVSGSQFTILLHGEDLLCERHGGQSSIQVSVPVSDSQDVSLASLKFCSSEETTNFSLDNVTSCQFKCSCDITHVCSEVVIFIATDKQWKLCEISALP</sequence>
<proteinExistence type="predicted"/>
<evidence type="ECO:0000256" key="1">
    <source>
        <dbReference type="SAM" id="SignalP"/>
    </source>
</evidence>
<dbReference type="EnsemblMetazoa" id="G22043.2">
    <property type="protein sequence ID" value="G22043.2:cds"/>
    <property type="gene ID" value="G22043"/>
</dbReference>
<evidence type="ECO:0000313" key="3">
    <source>
        <dbReference type="Proteomes" id="UP000005408"/>
    </source>
</evidence>
<dbReference type="Proteomes" id="UP000005408">
    <property type="component" value="Unassembled WGS sequence"/>
</dbReference>
<evidence type="ECO:0000313" key="2">
    <source>
        <dbReference type="EnsemblMetazoa" id="G22043.2:cds"/>
    </source>
</evidence>
<feature type="chain" id="PRO_5036445980" evidence="1">
    <location>
        <begin position="25"/>
        <end position="971"/>
    </location>
</feature>
<keyword evidence="1" id="KW-0732">Signal</keyword>
<dbReference type="OrthoDB" id="6161072at2759"/>